<keyword evidence="6" id="KW-0472">Membrane</keyword>
<proteinExistence type="inferred from homology"/>
<keyword evidence="10" id="KW-1185">Reference proteome</keyword>
<dbReference type="Proteomes" id="UP000017837">
    <property type="component" value="Unassembled WGS sequence"/>
</dbReference>
<keyword evidence="4" id="KW-0812">Transmembrane</keyword>
<comment type="similarity">
    <text evidence="2">Belongs to the OmpP1/FadL family.</text>
</comment>
<protein>
    <recommendedName>
        <fullName evidence="11">Long-chain fatty acid transporter</fullName>
    </recommendedName>
</protein>
<dbReference type="RefSeq" id="WP_018082679.1">
    <property type="nucleotide sequence ID" value="NZ_AQWM01000017.1"/>
</dbReference>
<comment type="caution">
    <text evidence="9">The sequence shown here is derived from an EMBL/GenBank/DDBJ whole genome shotgun (WGS) entry which is preliminary data.</text>
</comment>
<evidence type="ECO:0008006" key="11">
    <source>
        <dbReference type="Google" id="ProtNLM"/>
    </source>
</evidence>
<evidence type="ECO:0000256" key="2">
    <source>
        <dbReference type="ARBA" id="ARBA00008163"/>
    </source>
</evidence>
<dbReference type="AlphaFoldDB" id="V4RI22"/>
<name>V4RI22_9CAUL</name>
<sequence>MSKFKASMVATVTMVAAAGLASGAHATDGYFAHGIGAKAKGAGGTEIAHAQDSLAIAANPASAVDLGNRLDAGLEVFSPDRSAVIHGNGMAADARYDGNDSKLFAVPEFGLVRQINGRSAWGVAVYGNGGMNTDYAVNPFGRFGATRSAGVNLEQLFISPTYAYRLTERQSVGVSLDILVQAFYAKGLSPFASASQDPANFSNRSKDTVLGSGVRIGYLAHITDKLAFGASWKSRTKAGDFKKYSGLFAEGGSFDSPSTYGVGLSYQATAPLNLAFDVRKINYSEVKSVGNPLSQLFLGAPFGSDNGPGFGWRDVTTYKVGANYAISPRLTVRGGYSHSDQPIAASETFLNILAPATVQDQYTTGATWALTSDLELTGYVLVAPKKTVKGAGSIPASFGGGEADISLAETAVGVSVGWRH</sequence>
<evidence type="ECO:0000256" key="6">
    <source>
        <dbReference type="ARBA" id="ARBA00023136"/>
    </source>
</evidence>
<dbReference type="STRING" id="1121022.GCA_000376105_03012"/>
<dbReference type="PATRIC" id="fig|1121022.4.peg.2243"/>
<organism evidence="9 10">
    <name type="scientific">Asticcacaulis benevestitus DSM 16100 = ATCC BAA-896</name>
    <dbReference type="NCBI Taxonomy" id="1121022"/>
    <lineage>
        <taxon>Bacteria</taxon>
        <taxon>Pseudomonadati</taxon>
        <taxon>Pseudomonadota</taxon>
        <taxon>Alphaproteobacteria</taxon>
        <taxon>Caulobacterales</taxon>
        <taxon>Caulobacteraceae</taxon>
        <taxon>Asticcacaulis</taxon>
    </lineage>
</organism>
<dbReference type="PANTHER" id="PTHR35093">
    <property type="entry name" value="OUTER MEMBRANE PROTEIN NMB0088-RELATED"/>
    <property type="match status" value="1"/>
</dbReference>
<feature type="chain" id="PRO_5004726613" description="Long-chain fatty acid transporter" evidence="8">
    <location>
        <begin position="27"/>
        <end position="420"/>
    </location>
</feature>
<dbReference type="eggNOG" id="COG2067">
    <property type="taxonomic scope" value="Bacteria"/>
</dbReference>
<evidence type="ECO:0000256" key="1">
    <source>
        <dbReference type="ARBA" id="ARBA00004571"/>
    </source>
</evidence>
<dbReference type="PANTHER" id="PTHR35093:SF8">
    <property type="entry name" value="OUTER MEMBRANE PROTEIN NMB0088-RELATED"/>
    <property type="match status" value="1"/>
</dbReference>
<dbReference type="SUPFAM" id="SSF56935">
    <property type="entry name" value="Porins"/>
    <property type="match status" value="1"/>
</dbReference>
<evidence type="ECO:0000256" key="4">
    <source>
        <dbReference type="ARBA" id="ARBA00022692"/>
    </source>
</evidence>
<gene>
    <name evidence="9" type="ORF">ABENE_11090</name>
</gene>
<feature type="signal peptide" evidence="8">
    <location>
        <begin position="1"/>
        <end position="26"/>
    </location>
</feature>
<comment type="subcellular location">
    <subcellularLocation>
        <location evidence="1">Cell outer membrane</location>
        <topology evidence="1">Multi-pass membrane protein</topology>
    </subcellularLocation>
</comment>
<evidence type="ECO:0000313" key="10">
    <source>
        <dbReference type="Proteomes" id="UP000017837"/>
    </source>
</evidence>
<reference evidence="9 10" key="1">
    <citation type="journal article" date="2014" name="Nature">
        <title>Sequential evolution of bacterial morphology by co-option of a developmental regulator.</title>
        <authorList>
            <person name="Jiang C."/>
            <person name="Brown P.J."/>
            <person name="Ducret A."/>
            <person name="Brun Y.V."/>
        </authorList>
    </citation>
    <scope>NUCLEOTIDE SEQUENCE [LARGE SCALE GENOMIC DNA]</scope>
    <source>
        <strain evidence="9 10">DSM 16100</strain>
    </source>
</reference>
<dbReference type="GO" id="GO:0015483">
    <property type="term" value="F:long-chain fatty acid transporting porin activity"/>
    <property type="evidence" value="ECO:0007669"/>
    <property type="project" value="TreeGrafter"/>
</dbReference>
<evidence type="ECO:0000256" key="5">
    <source>
        <dbReference type="ARBA" id="ARBA00022729"/>
    </source>
</evidence>
<evidence type="ECO:0000256" key="7">
    <source>
        <dbReference type="ARBA" id="ARBA00023237"/>
    </source>
</evidence>
<keyword evidence="5 8" id="KW-0732">Signal</keyword>
<dbReference type="Gene3D" id="2.40.160.60">
    <property type="entry name" value="Outer membrane protein transport protein (OMPP1/FadL/TodX)"/>
    <property type="match status" value="1"/>
</dbReference>
<accession>V4RI22</accession>
<dbReference type="EMBL" id="AWGB01000020">
    <property type="protein sequence ID" value="ESQ90988.1"/>
    <property type="molecule type" value="Genomic_DNA"/>
</dbReference>
<keyword evidence="7" id="KW-0998">Cell outer membrane</keyword>
<dbReference type="Pfam" id="PF03349">
    <property type="entry name" value="Toluene_X"/>
    <property type="match status" value="1"/>
</dbReference>
<evidence type="ECO:0000313" key="9">
    <source>
        <dbReference type="EMBL" id="ESQ90988.1"/>
    </source>
</evidence>
<evidence type="ECO:0000256" key="8">
    <source>
        <dbReference type="SAM" id="SignalP"/>
    </source>
</evidence>
<dbReference type="OrthoDB" id="9922at2"/>
<dbReference type="GO" id="GO:0009279">
    <property type="term" value="C:cell outer membrane"/>
    <property type="evidence" value="ECO:0007669"/>
    <property type="project" value="UniProtKB-SubCell"/>
</dbReference>
<evidence type="ECO:0000256" key="3">
    <source>
        <dbReference type="ARBA" id="ARBA00022452"/>
    </source>
</evidence>
<keyword evidence="3" id="KW-1134">Transmembrane beta strand</keyword>
<dbReference type="InterPro" id="IPR005017">
    <property type="entry name" value="OMPP1/FadL/TodX"/>
</dbReference>